<dbReference type="EMBL" id="FBYC01000004">
    <property type="protein sequence ID" value="CUX80070.1"/>
    <property type="molecule type" value="Genomic_DNA"/>
</dbReference>
<evidence type="ECO:0000313" key="12">
    <source>
        <dbReference type="Proteomes" id="UP000050413"/>
    </source>
</evidence>
<dbReference type="PIRSF" id="PIRSF016049">
    <property type="entry name" value="Man_dehyd"/>
    <property type="match status" value="1"/>
</dbReference>
<comment type="caution">
    <text evidence="11">The sequence shown here is derived from an EMBL/GenBank/DDBJ whole genome shotgun (WGS) entry which is preliminary data.</text>
</comment>
<dbReference type="Proteomes" id="UP000182045">
    <property type="component" value="Unassembled WGS sequence"/>
</dbReference>
<dbReference type="Proteomes" id="UP000050413">
    <property type="component" value="Unassembled WGS sequence"/>
</dbReference>
<evidence type="ECO:0000256" key="9">
    <source>
        <dbReference type="HAMAP-Rule" id="MF_00106"/>
    </source>
</evidence>
<dbReference type="EC" id="4.2.1.8" evidence="5 9"/>
<dbReference type="EMBL" id="LJSG01000011">
    <property type="protein sequence ID" value="KPP92858.1"/>
    <property type="molecule type" value="Genomic_DNA"/>
</dbReference>
<dbReference type="STRING" id="1666912.Ga0058931_0775"/>
<evidence type="ECO:0000256" key="3">
    <source>
        <dbReference type="ARBA" id="ARBA00004892"/>
    </source>
</evidence>
<keyword evidence="13" id="KW-1185">Reference proteome</keyword>
<dbReference type="Gene3D" id="3.20.20.150">
    <property type="entry name" value="Divalent-metal-dependent TIM barrel enzymes"/>
    <property type="match status" value="1"/>
</dbReference>
<evidence type="ECO:0000313" key="13">
    <source>
        <dbReference type="Proteomes" id="UP000182045"/>
    </source>
</evidence>
<dbReference type="AlphaFoldDB" id="A0A0P8AF25"/>
<sequence length="405" mass="44435">MHYTWRWFGPEDPVSLADARQAGAKGIVSALHHVPNGTVWAPDAIAERKSLIEAAGLQWSVVESIAVPEAIKLGSGGWQGLADAWAQSAINLAQQEITTICYNFMPVLDWTRTRLRHRLADGAECLRFDLVDLAAFDVHILQRRNARFAYGATLLDLAETRARTLDEAARSELINTILAGLPGSEESYSLDSFRDQIARYDGVGADGLRRNLSQFLSRVIPQVAPHGVKLALHPDDPPRPIFGLPRVVSSAQDLRTICAMHDNLANGLTFCVGSLGVREDNDLPAMLQEFGARVHFLHLRNTRRDRVSSEGALQRDEIAGESFEEAAHLEGDADMAQLVSLIVHMERNSGRTLPFRPDHGHAMLSDLKQGYRPGYPAIGRLRGMAEIRGLEHALRGRAASGEAAG</sequence>
<keyword evidence="8 9" id="KW-0456">Lyase</keyword>
<dbReference type="PANTHER" id="PTHR30387">
    <property type="entry name" value="MANNONATE DEHYDRATASE"/>
    <property type="match status" value="1"/>
</dbReference>
<reference evidence="10 13" key="2">
    <citation type="submission" date="2016-01" db="EMBL/GenBank/DDBJ databases">
        <authorList>
            <person name="Varghese N."/>
        </authorList>
    </citation>
    <scope>NUCLEOTIDE SEQUENCE [LARGE SCALE GENOMIC DNA]</scope>
    <source>
        <strain evidence="10 13">HL-91</strain>
    </source>
</reference>
<evidence type="ECO:0000256" key="4">
    <source>
        <dbReference type="ARBA" id="ARBA00007389"/>
    </source>
</evidence>
<dbReference type="Pfam" id="PF03786">
    <property type="entry name" value="UxuA"/>
    <property type="match status" value="1"/>
</dbReference>
<evidence type="ECO:0000313" key="11">
    <source>
        <dbReference type="EMBL" id="KPP92858.1"/>
    </source>
</evidence>
<dbReference type="NCBIfam" id="TIGR00695">
    <property type="entry name" value="uxuA"/>
    <property type="match status" value="1"/>
</dbReference>
<keyword evidence="6 9" id="KW-0408">Iron</keyword>
<keyword evidence="7 9" id="KW-0464">Manganese</keyword>
<reference evidence="11 12" key="1">
    <citation type="submission" date="2015-09" db="EMBL/GenBank/DDBJ databases">
        <title>Identification and resolution of microdiversity through metagenomic sequencing of parallel consortia.</title>
        <authorList>
            <person name="Nelson W.C."/>
            <person name="Romine M.F."/>
            <person name="Lindemann S.R."/>
        </authorList>
    </citation>
    <scope>NUCLEOTIDE SEQUENCE [LARGE SCALE GENOMIC DNA]</scope>
    <source>
        <strain evidence="11">HL-91</strain>
    </source>
</reference>
<dbReference type="SUPFAM" id="SSF51658">
    <property type="entry name" value="Xylose isomerase-like"/>
    <property type="match status" value="1"/>
</dbReference>
<comment type="pathway">
    <text evidence="3 9">Carbohydrate metabolism; pentose and glucuronate interconversion.</text>
</comment>
<dbReference type="GO" id="GO:0008927">
    <property type="term" value="F:mannonate dehydratase activity"/>
    <property type="evidence" value="ECO:0007669"/>
    <property type="project" value="UniProtKB-UniRule"/>
</dbReference>
<dbReference type="OrthoDB" id="9780250at2"/>
<dbReference type="NCBIfam" id="NF003027">
    <property type="entry name" value="PRK03906.1"/>
    <property type="match status" value="1"/>
</dbReference>
<accession>A0A0P8AF25</accession>
<evidence type="ECO:0000256" key="7">
    <source>
        <dbReference type="ARBA" id="ARBA00023211"/>
    </source>
</evidence>
<dbReference type="GO" id="GO:0030145">
    <property type="term" value="F:manganese ion binding"/>
    <property type="evidence" value="ECO:0007669"/>
    <property type="project" value="TreeGrafter"/>
</dbReference>
<evidence type="ECO:0000256" key="8">
    <source>
        <dbReference type="ARBA" id="ARBA00023239"/>
    </source>
</evidence>
<dbReference type="InterPro" id="IPR004628">
    <property type="entry name" value="Man_deHydtase"/>
</dbReference>
<organism evidence="11 12">
    <name type="scientific">Roseibaca calidilacus</name>
    <dbReference type="NCBI Taxonomy" id="1666912"/>
    <lineage>
        <taxon>Bacteria</taxon>
        <taxon>Pseudomonadati</taxon>
        <taxon>Pseudomonadota</taxon>
        <taxon>Alphaproteobacteria</taxon>
        <taxon>Rhodobacterales</taxon>
        <taxon>Paracoccaceae</taxon>
        <taxon>Roseinatronobacter</taxon>
    </lineage>
</organism>
<dbReference type="GO" id="GO:0042840">
    <property type="term" value="P:D-glucuronate catabolic process"/>
    <property type="evidence" value="ECO:0007669"/>
    <property type="project" value="TreeGrafter"/>
</dbReference>
<comment type="function">
    <text evidence="2 9">Catalyzes the dehydration of D-mannonate.</text>
</comment>
<comment type="similarity">
    <text evidence="4 9">Belongs to the mannonate dehydratase family.</text>
</comment>
<dbReference type="HAMAP" id="MF_00106">
    <property type="entry name" value="UxuA"/>
    <property type="match status" value="1"/>
</dbReference>
<dbReference type="PATRIC" id="fig|1666912.4.peg.2326"/>
<protein>
    <recommendedName>
        <fullName evidence="5 9">Mannonate dehydratase</fullName>
        <ecNumber evidence="5 9">4.2.1.8</ecNumber>
    </recommendedName>
    <alternativeName>
        <fullName evidence="9">D-mannonate hydro-lyase</fullName>
    </alternativeName>
</protein>
<comment type="catalytic activity">
    <reaction evidence="1 9">
        <text>D-mannonate = 2-dehydro-3-deoxy-D-gluconate + H2O</text>
        <dbReference type="Rhea" id="RHEA:20097"/>
        <dbReference type="ChEBI" id="CHEBI:15377"/>
        <dbReference type="ChEBI" id="CHEBI:17767"/>
        <dbReference type="ChEBI" id="CHEBI:57990"/>
        <dbReference type="EC" id="4.2.1.8"/>
    </reaction>
</comment>
<evidence type="ECO:0000313" key="10">
    <source>
        <dbReference type="EMBL" id="CUX80070.1"/>
    </source>
</evidence>
<dbReference type="PANTHER" id="PTHR30387:SF2">
    <property type="entry name" value="MANNONATE DEHYDRATASE"/>
    <property type="match status" value="1"/>
</dbReference>
<gene>
    <name evidence="9 11" type="primary">uxuA</name>
    <name evidence="10" type="ORF">Ga0058931_0775</name>
    <name evidence="11" type="ORF">HLUCCA05_10715</name>
</gene>
<dbReference type="UniPathway" id="UPA00246"/>
<evidence type="ECO:0000256" key="6">
    <source>
        <dbReference type="ARBA" id="ARBA00023004"/>
    </source>
</evidence>
<proteinExistence type="inferred from homology"/>
<dbReference type="RefSeq" id="WP_072245058.1">
    <property type="nucleotide sequence ID" value="NZ_FBYC01000004.1"/>
</dbReference>
<evidence type="ECO:0000256" key="2">
    <source>
        <dbReference type="ARBA" id="ARBA00002713"/>
    </source>
</evidence>
<name>A0A0P8AF25_9RHOB</name>
<comment type="cofactor">
    <cofactor evidence="9">
        <name>Fe(2+)</name>
        <dbReference type="ChEBI" id="CHEBI:29033"/>
    </cofactor>
    <cofactor evidence="9">
        <name>Mn(2+)</name>
        <dbReference type="ChEBI" id="CHEBI:29035"/>
    </cofactor>
</comment>
<evidence type="ECO:0000256" key="5">
    <source>
        <dbReference type="ARBA" id="ARBA00012927"/>
    </source>
</evidence>
<dbReference type="GO" id="GO:0008198">
    <property type="term" value="F:ferrous iron binding"/>
    <property type="evidence" value="ECO:0007669"/>
    <property type="project" value="TreeGrafter"/>
</dbReference>
<evidence type="ECO:0000256" key="1">
    <source>
        <dbReference type="ARBA" id="ARBA00001794"/>
    </source>
</evidence>
<dbReference type="InterPro" id="IPR036237">
    <property type="entry name" value="Xyl_isomerase-like_sf"/>
</dbReference>